<keyword evidence="2" id="KW-0472">Membrane</keyword>
<feature type="region of interest" description="Disordered" evidence="1">
    <location>
        <begin position="61"/>
        <end position="81"/>
    </location>
</feature>
<keyword evidence="5" id="KW-1185">Reference proteome</keyword>
<keyword evidence="3" id="KW-0732">Signal</keyword>
<organism evidence="4 5">
    <name type="scientific">Caulochytrium protostelioides</name>
    <dbReference type="NCBI Taxonomy" id="1555241"/>
    <lineage>
        <taxon>Eukaryota</taxon>
        <taxon>Fungi</taxon>
        <taxon>Fungi incertae sedis</taxon>
        <taxon>Chytridiomycota</taxon>
        <taxon>Chytridiomycota incertae sedis</taxon>
        <taxon>Chytridiomycetes</taxon>
        <taxon>Caulochytriales</taxon>
        <taxon>Caulochytriaceae</taxon>
        <taxon>Caulochytrium</taxon>
    </lineage>
</organism>
<proteinExistence type="predicted"/>
<dbReference type="EMBL" id="ML014271">
    <property type="protein sequence ID" value="RKO99614.1"/>
    <property type="molecule type" value="Genomic_DNA"/>
</dbReference>
<accession>A0A4P9X3M0</accession>
<evidence type="ECO:0000256" key="1">
    <source>
        <dbReference type="SAM" id="MobiDB-lite"/>
    </source>
</evidence>
<reference evidence="5" key="1">
    <citation type="journal article" date="2018" name="Nat. Microbiol.">
        <title>Leveraging single-cell genomics to expand the fungal tree of life.</title>
        <authorList>
            <person name="Ahrendt S.R."/>
            <person name="Quandt C.A."/>
            <person name="Ciobanu D."/>
            <person name="Clum A."/>
            <person name="Salamov A."/>
            <person name="Andreopoulos B."/>
            <person name="Cheng J.F."/>
            <person name="Woyke T."/>
            <person name="Pelin A."/>
            <person name="Henrissat B."/>
            <person name="Reynolds N.K."/>
            <person name="Benny G.L."/>
            <person name="Smith M.E."/>
            <person name="James T.Y."/>
            <person name="Grigoriev I.V."/>
        </authorList>
    </citation>
    <scope>NUCLEOTIDE SEQUENCE [LARGE SCALE GENOMIC DNA]</scope>
    <source>
        <strain evidence="5">ATCC 52028</strain>
    </source>
</reference>
<evidence type="ECO:0000313" key="4">
    <source>
        <dbReference type="EMBL" id="RKO99614.1"/>
    </source>
</evidence>
<gene>
    <name evidence="4" type="ORF">CXG81DRAFT_27640</name>
</gene>
<evidence type="ECO:0000256" key="3">
    <source>
        <dbReference type="SAM" id="SignalP"/>
    </source>
</evidence>
<sequence length="345" mass="36397">MRYSAATAVMAAAALRLALLLPALAAIVAASAGPAASPGASIAATTAAVAGIDAAAVPPMPAPADLAATPSDPASVRRDREQHQRHIAEHPVFRAAMAQAYAEAGLDAKFDPQTAAQVKQALHAVMLENEVADGIALEAVQRFAMASVADSRSPLAAARDLAARLGPSAVAGPLYDAVSLHLQQELPHRVGAAVSRRLRQTPQGAAAESAMTTALATVPAGRGRLVRRHGHGHSHNFSVSVILIGAALSTILSIYWVHTYLSMTLSLSMQQRINRNVLSKTLYWITLTSSLYFLWAALFVAGRKVYRVVDHFFRTTAFPAATEEEVARRANVATQKAAHPVHKTP</sequence>
<protein>
    <submittedName>
        <fullName evidence="4">Uncharacterized protein</fullName>
    </submittedName>
</protein>
<keyword evidence="2" id="KW-0812">Transmembrane</keyword>
<evidence type="ECO:0000313" key="5">
    <source>
        <dbReference type="Proteomes" id="UP000274922"/>
    </source>
</evidence>
<feature type="signal peptide" evidence="3">
    <location>
        <begin position="1"/>
        <end position="25"/>
    </location>
</feature>
<dbReference type="Proteomes" id="UP000274922">
    <property type="component" value="Unassembled WGS sequence"/>
</dbReference>
<keyword evidence="2" id="KW-1133">Transmembrane helix</keyword>
<feature type="transmembrane region" description="Helical" evidence="2">
    <location>
        <begin position="237"/>
        <end position="261"/>
    </location>
</feature>
<feature type="chain" id="PRO_5020192725" evidence="3">
    <location>
        <begin position="26"/>
        <end position="345"/>
    </location>
</feature>
<evidence type="ECO:0000256" key="2">
    <source>
        <dbReference type="SAM" id="Phobius"/>
    </source>
</evidence>
<feature type="compositionally biased region" description="Low complexity" evidence="1">
    <location>
        <begin position="61"/>
        <end position="70"/>
    </location>
</feature>
<name>A0A4P9X3M0_9FUNG</name>
<dbReference type="AlphaFoldDB" id="A0A4P9X3M0"/>
<feature type="transmembrane region" description="Helical" evidence="2">
    <location>
        <begin position="282"/>
        <end position="302"/>
    </location>
</feature>